<proteinExistence type="predicted"/>
<dbReference type="EMBL" id="JOTM01000010">
    <property type="protein sequence ID" value="KEK24014.1"/>
    <property type="molecule type" value="Genomic_DNA"/>
</dbReference>
<sequence length="69" mass="8149">MRTKLVVVRVLLVTALTAAVFQKNIFQLKFLSEKVKYSYVIIWQKKDRLSIQKKLARTIHFSINYSEGF</sequence>
<evidence type="ECO:0000313" key="1">
    <source>
        <dbReference type="EMBL" id="KEK24014.1"/>
    </source>
</evidence>
<reference evidence="1 2" key="1">
    <citation type="submission" date="2014-06" db="EMBL/GenBank/DDBJ databases">
        <title>Draft genome sequence of Bacillus gaemokensis JCM 15801 (MCCC 1A00707).</title>
        <authorList>
            <person name="Lai Q."/>
            <person name="Liu Y."/>
            <person name="Shao Z."/>
        </authorList>
    </citation>
    <scope>NUCLEOTIDE SEQUENCE [LARGE SCALE GENOMIC DNA]</scope>
    <source>
        <strain evidence="1 2">JCM 15801</strain>
    </source>
</reference>
<gene>
    <name evidence="1" type="ORF">BAGA_04695</name>
</gene>
<accession>A0A073K9R3</accession>
<keyword evidence="2" id="KW-1185">Reference proteome</keyword>
<organism evidence="1 2">
    <name type="scientific">Bacillus gaemokensis</name>
    <dbReference type="NCBI Taxonomy" id="574375"/>
    <lineage>
        <taxon>Bacteria</taxon>
        <taxon>Bacillati</taxon>
        <taxon>Bacillota</taxon>
        <taxon>Bacilli</taxon>
        <taxon>Bacillales</taxon>
        <taxon>Bacillaceae</taxon>
        <taxon>Bacillus</taxon>
        <taxon>Bacillus cereus group</taxon>
    </lineage>
</organism>
<dbReference type="AlphaFoldDB" id="A0A073K9R3"/>
<comment type="caution">
    <text evidence="1">The sequence shown here is derived from an EMBL/GenBank/DDBJ whole genome shotgun (WGS) entry which is preliminary data.</text>
</comment>
<name>A0A073K9R3_9BACI</name>
<dbReference type="Proteomes" id="UP000027778">
    <property type="component" value="Unassembled WGS sequence"/>
</dbReference>
<protein>
    <submittedName>
        <fullName evidence="1">Uncharacterized protein</fullName>
    </submittedName>
</protein>
<dbReference type="STRING" id="574375.AZF08_15845"/>
<evidence type="ECO:0000313" key="2">
    <source>
        <dbReference type="Proteomes" id="UP000027778"/>
    </source>
</evidence>